<dbReference type="Gene3D" id="1.10.287.900">
    <property type="entry name" value="The crystal structure of the spermine/spermidine acetyltransferase from enterococcus faecali"/>
    <property type="match status" value="1"/>
</dbReference>
<evidence type="ECO:0000313" key="4">
    <source>
        <dbReference type="EMBL" id="RGX32140.1"/>
    </source>
</evidence>
<dbReference type="AlphaFoldDB" id="A0A413FK07"/>
<gene>
    <name evidence="4" type="ORF">DWV29_04985</name>
</gene>
<accession>A0A413FK07</accession>
<dbReference type="Proteomes" id="UP000283880">
    <property type="component" value="Unassembled WGS sequence"/>
</dbReference>
<protein>
    <submittedName>
        <fullName evidence="4">GNAT family N-acetyltransferase</fullName>
    </submittedName>
</protein>
<feature type="domain" description="N-acetyltransferase" evidence="3">
    <location>
        <begin position="3"/>
        <end position="151"/>
    </location>
</feature>
<proteinExistence type="predicted"/>
<name>A0A413FK07_9FIRM</name>
<evidence type="ECO:0000256" key="1">
    <source>
        <dbReference type="ARBA" id="ARBA00022679"/>
    </source>
</evidence>
<sequence length="161" mass="18512">MKLHLEPVTAQNREEILRLGVLPGQKGYIETVAQCMEEAGEYGGWRPVGIYDGDLPVGFSMYGFFREEYPPEGRLWLDRLLIDARFQGRGYGRAALEALLERLSREYPEKDVYLSVIEGNDVATRLYEQYGFRFIGEKDIHGEDVMVRVWDGNLIVKTLAF</sequence>
<dbReference type="PANTHER" id="PTHR43420:SF47">
    <property type="entry name" value="N-ACETYLTRANSFERASE DOMAIN-CONTAINING PROTEIN"/>
    <property type="match status" value="1"/>
</dbReference>
<dbReference type="OrthoDB" id="9127144at2"/>
<dbReference type="RefSeq" id="WP_007714161.1">
    <property type="nucleotide sequence ID" value="NZ_JAWRJJ010000307.1"/>
</dbReference>
<dbReference type="EMBL" id="QSBM01000002">
    <property type="protein sequence ID" value="RGX32140.1"/>
    <property type="molecule type" value="Genomic_DNA"/>
</dbReference>
<dbReference type="InterPro" id="IPR050680">
    <property type="entry name" value="YpeA/RimI_acetyltransf"/>
</dbReference>
<dbReference type="CDD" id="cd04301">
    <property type="entry name" value="NAT_SF"/>
    <property type="match status" value="1"/>
</dbReference>
<dbReference type="PROSITE" id="PS51186">
    <property type="entry name" value="GNAT"/>
    <property type="match status" value="1"/>
</dbReference>
<keyword evidence="1 4" id="KW-0808">Transferase</keyword>
<dbReference type="PANTHER" id="PTHR43420">
    <property type="entry name" value="ACETYLTRANSFERASE"/>
    <property type="match status" value="1"/>
</dbReference>
<dbReference type="Gene3D" id="3.40.630.30">
    <property type="match status" value="1"/>
</dbReference>
<evidence type="ECO:0000259" key="3">
    <source>
        <dbReference type="PROSITE" id="PS51186"/>
    </source>
</evidence>
<comment type="caution">
    <text evidence="4">The sequence shown here is derived from an EMBL/GenBank/DDBJ whole genome shotgun (WGS) entry which is preliminary data.</text>
</comment>
<dbReference type="InterPro" id="IPR000182">
    <property type="entry name" value="GNAT_dom"/>
</dbReference>
<organism evidence="4 5">
    <name type="scientific">Enterocloster asparagiformis</name>
    <dbReference type="NCBI Taxonomy" id="333367"/>
    <lineage>
        <taxon>Bacteria</taxon>
        <taxon>Bacillati</taxon>
        <taxon>Bacillota</taxon>
        <taxon>Clostridia</taxon>
        <taxon>Lachnospirales</taxon>
        <taxon>Lachnospiraceae</taxon>
        <taxon>Enterocloster</taxon>
    </lineage>
</organism>
<evidence type="ECO:0000313" key="5">
    <source>
        <dbReference type="Proteomes" id="UP000283880"/>
    </source>
</evidence>
<dbReference type="GO" id="GO:0016747">
    <property type="term" value="F:acyltransferase activity, transferring groups other than amino-acyl groups"/>
    <property type="evidence" value="ECO:0007669"/>
    <property type="project" value="InterPro"/>
</dbReference>
<dbReference type="Pfam" id="PF00583">
    <property type="entry name" value="Acetyltransf_1"/>
    <property type="match status" value="1"/>
</dbReference>
<evidence type="ECO:0000256" key="2">
    <source>
        <dbReference type="ARBA" id="ARBA00023315"/>
    </source>
</evidence>
<dbReference type="SUPFAM" id="SSF55729">
    <property type="entry name" value="Acyl-CoA N-acyltransferases (Nat)"/>
    <property type="match status" value="1"/>
</dbReference>
<keyword evidence="2" id="KW-0012">Acyltransferase</keyword>
<reference evidence="4 5" key="1">
    <citation type="submission" date="2018-08" db="EMBL/GenBank/DDBJ databases">
        <title>A genome reference for cultivated species of the human gut microbiota.</title>
        <authorList>
            <person name="Zou Y."/>
            <person name="Xue W."/>
            <person name="Luo G."/>
        </authorList>
    </citation>
    <scope>NUCLEOTIDE SEQUENCE [LARGE SCALE GENOMIC DNA]</scope>
    <source>
        <strain evidence="4 5">AF04-15</strain>
    </source>
</reference>
<dbReference type="InterPro" id="IPR016181">
    <property type="entry name" value="Acyl_CoA_acyltransferase"/>
</dbReference>
<dbReference type="InterPro" id="IPR027455">
    <property type="entry name" value="Sper_AcTfrase_N"/>
</dbReference>